<evidence type="ECO:0000256" key="7">
    <source>
        <dbReference type="SAM" id="SignalP"/>
    </source>
</evidence>
<organism evidence="9 10">
    <name type="scientific">Kingella kingae</name>
    <dbReference type="NCBI Taxonomy" id="504"/>
    <lineage>
        <taxon>Bacteria</taxon>
        <taxon>Pseudomonadati</taxon>
        <taxon>Pseudomonadota</taxon>
        <taxon>Betaproteobacteria</taxon>
        <taxon>Neisseriales</taxon>
        <taxon>Neisseriaceae</taxon>
        <taxon>Kingella</taxon>
    </lineage>
</organism>
<feature type="signal peptide" evidence="7">
    <location>
        <begin position="1"/>
        <end position="21"/>
    </location>
</feature>
<evidence type="ECO:0000259" key="8">
    <source>
        <dbReference type="Pfam" id="PF13525"/>
    </source>
</evidence>
<dbReference type="GeneID" id="93262748"/>
<evidence type="ECO:0000313" key="9">
    <source>
        <dbReference type="EMBL" id="SQH25270.1"/>
    </source>
</evidence>
<dbReference type="HAMAP" id="MF_00922">
    <property type="entry name" value="OM_assembly_BamD"/>
    <property type="match status" value="1"/>
</dbReference>
<gene>
    <name evidence="9" type="primary">comL</name>
    <name evidence="6" type="synonym">bamD</name>
    <name evidence="9" type="ORF">NCTC10529_01466</name>
</gene>
<dbReference type="Gene3D" id="1.25.40.10">
    <property type="entry name" value="Tetratricopeptide repeat domain"/>
    <property type="match status" value="1"/>
</dbReference>
<keyword evidence="3 6" id="KW-0564">Palmitate</keyword>
<keyword evidence="4 6" id="KW-0998">Cell outer membrane</keyword>
<dbReference type="Proteomes" id="UP000248598">
    <property type="component" value="Chromosome 1"/>
</dbReference>
<name>A0AAX2J545_KINKI</name>
<comment type="similarity">
    <text evidence="6">Belongs to the BamD family.</text>
</comment>
<evidence type="ECO:0000313" key="10">
    <source>
        <dbReference type="Proteomes" id="UP000248598"/>
    </source>
</evidence>
<dbReference type="NCBIfam" id="TIGR03302">
    <property type="entry name" value="OM_YfiO"/>
    <property type="match status" value="1"/>
</dbReference>
<dbReference type="InterPro" id="IPR017689">
    <property type="entry name" value="BamD"/>
</dbReference>
<evidence type="ECO:0000256" key="1">
    <source>
        <dbReference type="ARBA" id="ARBA00022729"/>
    </source>
</evidence>
<dbReference type="GO" id="GO:0051205">
    <property type="term" value="P:protein insertion into membrane"/>
    <property type="evidence" value="ECO:0007669"/>
    <property type="project" value="UniProtKB-UniRule"/>
</dbReference>
<keyword evidence="1 6" id="KW-0732">Signal</keyword>
<dbReference type="PANTHER" id="PTHR37423:SF1">
    <property type="entry name" value="OUTER MEMBRANE PROTEIN ASSEMBLY FACTOR BAMD"/>
    <property type="match status" value="1"/>
</dbReference>
<evidence type="ECO:0000256" key="5">
    <source>
        <dbReference type="ARBA" id="ARBA00023288"/>
    </source>
</evidence>
<dbReference type="InterPro" id="IPR039565">
    <property type="entry name" value="BamD-like"/>
</dbReference>
<evidence type="ECO:0000256" key="2">
    <source>
        <dbReference type="ARBA" id="ARBA00023136"/>
    </source>
</evidence>
<dbReference type="CDD" id="cd15830">
    <property type="entry name" value="BamD"/>
    <property type="match status" value="1"/>
</dbReference>
<comment type="function">
    <text evidence="6">Part of the outer membrane protein assembly complex, which is involved in assembly and insertion of beta-barrel proteins into the outer membrane.</text>
</comment>
<protein>
    <recommendedName>
        <fullName evidence="6">Outer membrane protein assembly factor BamD</fullName>
    </recommendedName>
</protein>
<comment type="subcellular location">
    <subcellularLocation>
        <location evidence="6">Cell outer membrane</location>
        <topology evidence="6">Lipid-anchor</topology>
    </subcellularLocation>
</comment>
<dbReference type="GO" id="GO:0043165">
    <property type="term" value="P:Gram-negative-bacterium-type cell outer membrane assembly"/>
    <property type="evidence" value="ECO:0007669"/>
    <property type="project" value="UniProtKB-UniRule"/>
</dbReference>
<dbReference type="Pfam" id="PF13525">
    <property type="entry name" value="YfiO"/>
    <property type="match status" value="1"/>
</dbReference>
<dbReference type="InterPro" id="IPR011990">
    <property type="entry name" value="TPR-like_helical_dom_sf"/>
</dbReference>
<feature type="chain" id="PRO_5043612335" description="Outer membrane protein assembly factor BamD" evidence="7">
    <location>
        <begin position="22"/>
        <end position="268"/>
    </location>
</feature>
<evidence type="ECO:0000256" key="6">
    <source>
        <dbReference type="HAMAP-Rule" id="MF_00922"/>
    </source>
</evidence>
<keyword evidence="5 6" id="KW-0449">Lipoprotein</keyword>
<feature type="domain" description="Outer membrane lipoprotein BamD-like" evidence="8">
    <location>
        <begin position="35"/>
        <end position="238"/>
    </location>
</feature>
<dbReference type="PANTHER" id="PTHR37423">
    <property type="entry name" value="SOLUBLE LYTIC MUREIN TRANSGLYCOSYLASE-RELATED"/>
    <property type="match status" value="1"/>
</dbReference>
<dbReference type="RefSeq" id="WP_003786937.1">
    <property type="nucleotide sequence ID" value="NZ_CP091518.1"/>
</dbReference>
<keyword evidence="2 6" id="KW-0472">Membrane</keyword>
<proteinExistence type="inferred from homology"/>
<reference evidence="9 10" key="1">
    <citation type="submission" date="2018-06" db="EMBL/GenBank/DDBJ databases">
        <authorList>
            <consortium name="Pathogen Informatics"/>
            <person name="Doyle S."/>
        </authorList>
    </citation>
    <scope>NUCLEOTIDE SEQUENCE [LARGE SCALE GENOMIC DNA]</scope>
    <source>
        <strain evidence="9 10">NCTC10529</strain>
    </source>
</reference>
<dbReference type="AlphaFoldDB" id="A0AAX2J545"/>
<accession>A0AAX2J545</accession>
<evidence type="ECO:0000256" key="4">
    <source>
        <dbReference type="ARBA" id="ARBA00023237"/>
    </source>
</evidence>
<dbReference type="GO" id="GO:1990063">
    <property type="term" value="C:Bam protein complex"/>
    <property type="evidence" value="ECO:0007669"/>
    <property type="project" value="TreeGrafter"/>
</dbReference>
<evidence type="ECO:0000256" key="3">
    <source>
        <dbReference type="ARBA" id="ARBA00023139"/>
    </source>
</evidence>
<dbReference type="PROSITE" id="PS51257">
    <property type="entry name" value="PROKAR_LIPOPROTEIN"/>
    <property type="match status" value="1"/>
</dbReference>
<comment type="subunit">
    <text evidence="6">Part of the Bam complex.</text>
</comment>
<dbReference type="EMBL" id="LS483426">
    <property type="protein sequence ID" value="SQH25270.1"/>
    <property type="molecule type" value="Genomic_DNA"/>
</dbReference>
<sequence length="268" mass="31084">MKKFLLVISVAAALSACASNASTVSKDAQLTQNWSNDQLYSEARQELNDGNYTRATALYELLRARQADGRYTEQSLIESAYAHFKNEEPAKALQNLARFEQNYPASVDMDYALYLKGLVLFAEDQSFLRRLASQDWSDRDPEANRRAFRVFEQLVNRYPNSKYAEDARKRMAQLVDALGGHEIAIARYYAKRTAYLAANNRAQRILEQFQNTRYVEEALAIMVYTYEQMGNADMAEATRRVLAQNLPNSPYLQQAWKPDEMPWWRWWK</sequence>